<evidence type="ECO:0000256" key="4">
    <source>
        <dbReference type="ARBA" id="ARBA00022737"/>
    </source>
</evidence>
<dbReference type="InterPro" id="IPR018108">
    <property type="entry name" value="MCP_transmembrane"/>
</dbReference>
<accession>A0A9D4Y3E1</accession>
<name>A0A9D4Y3E1_PEA</name>
<dbReference type="GO" id="GO:0055085">
    <property type="term" value="P:transmembrane transport"/>
    <property type="evidence" value="ECO:0007669"/>
    <property type="project" value="InterPro"/>
</dbReference>
<dbReference type="SUPFAM" id="SSF103506">
    <property type="entry name" value="Mitochondrial carrier"/>
    <property type="match status" value="1"/>
</dbReference>
<dbReference type="PRINTS" id="PR00926">
    <property type="entry name" value="MITOCARRIER"/>
</dbReference>
<organism evidence="6 7">
    <name type="scientific">Pisum sativum</name>
    <name type="common">Garden pea</name>
    <name type="synonym">Lathyrus oleraceus</name>
    <dbReference type="NCBI Taxonomy" id="3888"/>
    <lineage>
        <taxon>Eukaryota</taxon>
        <taxon>Viridiplantae</taxon>
        <taxon>Streptophyta</taxon>
        <taxon>Embryophyta</taxon>
        <taxon>Tracheophyta</taxon>
        <taxon>Spermatophyta</taxon>
        <taxon>Magnoliopsida</taxon>
        <taxon>eudicotyledons</taxon>
        <taxon>Gunneridae</taxon>
        <taxon>Pentapetalae</taxon>
        <taxon>rosids</taxon>
        <taxon>fabids</taxon>
        <taxon>Fabales</taxon>
        <taxon>Fabaceae</taxon>
        <taxon>Papilionoideae</taxon>
        <taxon>50 kb inversion clade</taxon>
        <taxon>NPAAA clade</taxon>
        <taxon>Hologalegina</taxon>
        <taxon>IRL clade</taxon>
        <taxon>Fabeae</taxon>
        <taxon>Lathyrus</taxon>
    </lineage>
</organism>
<sequence length="165" mass="17768">QTHPPFFFFSALSPLLHNLQMSISLLPKEETALISWHKIPHIKCDVVSPNSHSPLRQNATLTFSAASTADTKFASVSVAEAKLHNHFAPTPSQLLKQPLAALAFVPRDAALFSAGAIAGAAAKTFTAPLDRIKLLMQTHGVRVGQDSAKKAIGFVQVCKNRSFSL</sequence>
<feature type="non-terminal residue" evidence="6">
    <location>
        <position position="1"/>
    </location>
</feature>
<reference evidence="6 7" key="1">
    <citation type="journal article" date="2022" name="Nat. Genet.">
        <title>Improved pea reference genome and pan-genome highlight genomic features and evolutionary characteristics.</title>
        <authorList>
            <person name="Yang T."/>
            <person name="Liu R."/>
            <person name="Luo Y."/>
            <person name="Hu S."/>
            <person name="Wang D."/>
            <person name="Wang C."/>
            <person name="Pandey M.K."/>
            <person name="Ge S."/>
            <person name="Xu Q."/>
            <person name="Li N."/>
            <person name="Li G."/>
            <person name="Huang Y."/>
            <person name="Saxena R.K."/>
            <person name="Ji Y."/>
            <person name="Li M."/>
            <person name="Yan X."/>
            <person name="He Y."/>
            <person name="Liu Y."/>
            <person name="Wang X."/>
            <person name="Xiang C."/>
            <person name="Varshney R.K."/>
            <person name="Ding H."/>
            <person name="Gao S."/>
            <person name="Zong X."/>
        </authorList>
    </citation>
    <scope>NUCLEOTIDE SEQUENCE [LARGE SCALE GENOMIC DNA]</scope>
    <source>
        <strain evidence="6 7">cv. Zhongwan 6</strain>
    </source>
</reference>
<dbReference type="InterPro" id="IPR002067">
    <property type="entry name" value="MCP"/>
</dbReference>
<evidence type="ECO:0000256" key="5">
    <source>
        <dbReference type="ARBA" id="ARBA00023136"/>
    </source>
</evidence>
<keyword evidence="2" id="KW-0813">Transport</keyword>
<dbReference type="Pfam" id="PF00153">
    <property type="entry name" value="Mito_carr"/>
    <property type="match status" value="1"/>
</dbReference>
<gene>
    <name evidence="6" type="ORF">KIW84_034204</name>
</gene>
<dbReference type="EMBL" id="JAMSHJ010000003">
    <property type="protein sequence ID" value="KAI5429526.1"/>
    <property type="molecule type" value="Genomic_DNA"/>
</dbReference>
<dbReference type="GO" id="GO:0016020">
    <property type="term" value="C:membrane"/>
    <property type="evidence" value="ECO:0007669"/>
    <property type="project" value="UniProtKB-SubCell"/>
</dbReference>
<keyword evidence="7" id="KW-1185">Reference proteome</keyword>
<evidence type="ECO:0000256" key="2">
    <source>
        <dbReference type="ARBA" id="ARBA00022448"/>
    </source>
</evidence>
<keyword evidence="5" id="KW-0472">Membrane</keyword>
<evidence type="ECO:0000256" key="1">
    <source>
        <dbReference type="ARBA" id="ARBA00004141"/>
    </source>
</evidence>
<evidence type="ECO:0000313" key="7">
    <source>
        <dbReference type="Proteomes" id="UP001058974"/>
    </source>
</evidence>
<proteinExistence type="predicted"/>
<dbReference type="Gene3D" id="1.50.40.10">
    <property type="entry name" value="Mitochondrial carrier domain"/>
    <property type="match status" value="1"/>
</dbReference>
<comment type="subcellular location">
    <subcellularLocation>
        <location evidence="1">Membrane</location>
        <topology evidence="1">Multi-pass membrane protein</topology>
    </subcellularLocation>
</comment>
<comment type="caution">
    <text evidence="6">The sequence shown here is derived from an EMBL/GenBank/DDBJ whole genome shotgun (WGS) entry which is preliminary data.</text>
</comment>
<dbReference type="InterPro" id="IPR023395">
    <property type="entry name" value="MCP_dom_sf"/>
</dbReference>
<keyword evidence="3" id="KW-0812">Transmembrane</keyword>
<dbReference type="Proteomes" id="UP001058974">
    <property type="component" value="Chromosome 3"/>
</dbReference>
<evidence type="ECO:0000256" key="3">
    <source>
        <dbReference type="ARBA" id="ARBA00022692"/>
    </source>
</evidence>
<evidence type="ECO:0000313" key="6">
    <source>
        <dbReference type="EMBL" id="KAI5429526.1"/>
    </source>
</evidence>
<protein>
    <submittedName>
        <fullName evidence="6">Uncharacterized protein</fullName>
    </submittedName>
</protein>
<dbReference type="AlphaFoldDB" id="A0A9D4Y3E1"/>
<keyword evidence="4" id="KW-0677">Repeat</keyword>
<dbReference type="Gramene" id="Psat03G0420400-T2">
    <property type="protein sequence ID" value="KAI5429526.1"/>
    <property type="gene ID" value="KIW84_034204"/>
</dbReference>